<dbReference type="PANTHER" id="PTHR48051">
    <property type="match status" value="1"/>
</dbReference>
<dbReference type="EMBL" id="CADEPI010000058">
    <property type="protein sequence ID" value="CAB3371037.1"/>
    <property type="molecule type" value="Genomic_DNA"/>
</dbReference>
<comment type="caution">
    <text evidence="4">The sequence shown here is derived from an EMBL/GenBank/DDBJ whole genome shotgun (WGS) entry which is preliminary data.</text>
</comment>
<dbReference type="GO" id="GO:0005737">
    <property type="term" value="C:cytoplasm"/>
    <property type="evidence" value="ECO:0007669"/>
    <property type="project" value="TreeGrafter"/>
</dbReference>
<dbReference type="AlphaFoldDB" id="A0A8S1CT31"/>
<dbReference type="InterPro" id="IPR003591">
    <property type="entry name" value="Leu-rich_rpt_typical-subtyp"/>
</dbReference>
<protein>
    <recommendedName>
        <fullName evidence="6">Leucine-rich repeat-containing protein 58</fullName>
    </recommendedName>
</protein>
<proteinExistence type="predicted"/>
<dbReference type="Pfam" id="PF13855">
    <property type="entry name" value="LRR_8"/>
    <property type="match status" value="2"/>
</dbReference>
<evidence type="ECO:0000313" key="5">
    <source>
        <dbReference type="Proteomes" id="UP000494165"/>
    </source>
</evidence>
<feature type="compositionally biased region" description="Low complexity" evidence="3">
    <location>
        <begin position="1"/>
        <end position="10"/>
    </location>
</feature>
<dbReference type="Proteomes" id="UP000494165">
    <property type="component" value="Unassembled WGS sequence"/>
</dbReference>
<evidence type="ECO:0000256" key="1">
    <source>
        <dbReference type="ARBA" id="ARBA00022614"/>
    </source>
</evidence>
<keyword evidence="2" id="KW-0677">Repeat</keyword>
<reference evidence="4 5" key="1">
    <citation type="submission" date="2020-04" db="EMBL/GenBank/DDBJ databases">
        <authorList>
            <person name="Alioto T."/>
            <person name="Alioto T."/>
            <person name="Gomez Garrido J."/>
        </authorList>
    </citation>
    <scope>NUCLEOTIDE SEQUENCE [LARGE SCALE GENOMIC DNA]</scope>
</reference>
<dbReference type="InterPro" id="IPR032675">
    <property type="entry name" value="LRR_dom_sf"/>
</dbReference>
<dbReference type="SMART" id="SM00364">
    <property type="entry name" value="LRR_BAC"/>
    <property type="match status" value="6"/>
</dbReference>
<accession>A0A8S1CT31</accession>
<dbReference type="SUPFAM" id="SSF52058">
    <property type="entry name" value="L domain-like"/>
    <property type="match status" value="1"/>
</dbReference>
<dbReference type="OrthoDB" id="1053178at2759"/>
<dbReference type="Gene3D" id="3.80.10.10">
    <property type="entry name" value="Ribonuclease Inhibitor"/>
    <property type="match status" value="1"/>
</dbReference>
<sequence>MEWSSSGSDDSGSEGVLDASQMGNAEAVAGNLERLVLSASGDKQESPKTMSRFRRLHTLNLSCNALTEVPAVLQQCAKLEKLSLRSNRLTELPKWMACLKNLRQLNLSGNGLKQFPLPILELTNLKYLYMGGNVLESLPSAIDKLENLQILYLGGNQLVEVPHTLGNMLTLTALVLCDNKLRALPQCIAQLENLRSLLLHKNQLRTLPQEIVGLRGLRELSLRDNPLVVRFVRDMAQQVPTLRELAARVVSSNRLPYSTLPLTLKKYLDTAHHCVNPMCQGVFFDSRVEHVKFVDFCGKYRVPLLHYLCSQRCANGPDADLPPEAGQRLLRKVLLG</sequence>
<dbReference type="SMART" id="SM00369">
    <property type="entry name" value="LRR_TYP"/>
    <property type="match status" value="6"/>
</dbReference>
<dbReference type="InterPro" id="IPR050216">
    <property type="entry name" value="LRR_domain-containing"/>
</dbReference>
<evidence type="ECO:0000313" key="4">
    <source>
        <dbReference type="EMBL" id="CAB3371037.1"/>
    </source>
</evidence>
<feature type="region of interest" description="Disordered" evidence="3">
    <location>
        <begin position="1"/>
        <end position="20"/>
    </location>
</feature>
<organism evidence="4 5">
    <name type="scientific">Cloeon dipterum</name>
    <dbReference type="NCBI Taxonomy" id="197152"/>
    <lineage>
        <taxon>Eukaryota</taxon>
        <taxon>Metazoa</taxon>
        <taxon>Ecdysozoa</taxon>
        <taxon>Arthropoda</taxon>
        <taxon>Hexapoda</taxon>
        <taxon>Insecta</taxon>
        <taxon>Pterygota</taxon>
        <taxon>Palaeoptera</taxon>
        <taxon>Ephemeroptera</taxon>
        <taxon>Pisciforma</taxon>
        <taxon>Baetidae</taxon>
        <taxon>Cloeon</taxon>
    </lineage>
</organism>
<name>A0A8S1CT31_9INSE</name>
<evidence type="ECO:0000256" key="3">
    <source>
        <dbReference type="SAM" id="MobiDB-lite"/>
    </source>
</evidence>
<evidence type="ECO:0000256" key="2">
    <source>
        <dbReference type="ARBA" id="ARBA00022737"/>
    </source>
</evidence>
<dbReference type="PROSITE" id="PS51450">
    <property type="entry name" value="LRR"/>
    <property type="match status" value="3"/>
</dbReference>
<evidence type="ECO:0008006" key="6">
    <source>
        <dbReference type="Google" id="ProtNLM"/>
    </source>
</evidence>
<keyword evidence="5" id="KW-1185">Reference proteome</keyword>
<dbReference type="PANTHER" id="PTHR48051:SF46">
    <property type="entry name" value="LEUCINE RICH REPEAT-CONTAINING DOMAIN PROTEIN"/>
    <property type="match status" value="1"/>
</dbReference>
<dbReference type="Pfam" id="PF00560">
    <property type="entry name" value="LRR_1"/>
    <property type="match status" value="1"/>
</dbReference>
<keyword evidence="1" id="KW-0433">Leucine-rich repeat</keyword>
<dbReference type="InterPro" id="IPR001611">
    <property type="entry name" value="Leu-rich_rpt"/>
</dbReference>
<gene>
    <name evidence="4" type="ORF">CLODIP_2_CD08523</name>
</gene>